<dbReference type="AlphaFoldDB" id="A0A1G2JNL5"/>
<comment type="caution">
    <text evidence="2">The sequence shown here is derived from an EMBL/GenBank/DDBJ whole genome shotgun (WGS) entry which is preliminary data.</text>
</comment>
<organism evidence="2 3">
    <name type="scientific">Candidatus Staskawiczbacteria bacterium RIFOXYD1_FULL_32_13</name>
    <dbReference type="NCBI Taxonomy" id="1802234"/>
    <lineage>
        <taxon>Bacteria</taxon>
        <taxon>Candidatus Staskawicziibacteriota</taxon>
    </lineage>
</organism>
<dbReference type="SUPFAM" id="SSF82199">
    <property type="entry name" value="SET domain"/>
    <property type="match status" value="1"/>
</dbReference>
<evidence type="ECO:0000313" key="3">
    <source>
        <dbReference type="Proteomes" id="UP000178935"/>
    </source>
</evidence>
<dbReference type="PROSITE" id="PS50280">
    <property type="entry name" value="SET"/>
    <property type="match status" value="1"/>
</dbReference>
<dbReference type="Proteomes" id="UP000178935">
    <property type="component" value="Unassembled WGS sequence"/>
</dbReference>
<dbReference type="SMART" id="SM00317">
    <property type="entry name" value="SET"/>
    <property type="match status" value="1"/>
</dbReference>
<dbReference type="Pfam" id="PF00856">
    <property type="entry name" value="SET"/>
    <property type="match status" value="1"/>
</dbReference>
<proteinExistence type="predicted"/>
<evidence type="ECO:0000313" key="2">
    <source>
        <dbReference type="EMBL" id="OGZ88709.1"/>
    </source>
</evidence>
<dbReference type="Gene3D" id="2.170.270.10">
    <property type="entry name" value="SET domain"/>
    <property type="match status" value="1"/>
</dbReference>
<dbReference type="GO" id="GO:0062122">
    <property type="term" value="F:histone H3K37 methyltransferase activity"/>
    <property type="evidence" value="ECO:0007669"/>
    <property type="project" value="InterPro"/>
</dbReference>
<dbReference type="InterPro" id="IPR001214">
    <property type="entry name" value="SET_dom"/>
</dbReference>
<name>A0A1G2JNL5_9BACT</name>
<sequence length="131" mass="15379">MEIFPPKKIKIVDVPGKGRGVVALEDIEKDEIIEICPILFISKKEVDFIKNNSEILKYYYLWQYAINKYCLMLGYGSIYNHSLTPNADVDYNIKNPKNYLIFEAIKDIKVGEEILIDYEFDENKEDFLKLD</sequence>
<protein>
    <recommendedName>
        <fullName evidence="1">SET domain-containing protein</fullName>
    </recommendedName>
</protein>
<accession>A0A1G2JNL5</accession>
<evidence type="ECO:0000259" key="1">
    <source>
        <dbReference type="PROSITE" id="PS50280"/>
    </source>
</evidence>
<dbReference type="PIRSF" id="PIRSF022536">
    <property type="entry name" value="A612L_SET"/>
    <property type="match status" value="1"/>
</dbReference>
<feature type="domain" description="SET" evidence="1">
    <location>
        <begin position="7"/>
        <end position="119"/>
    </location>
</feature>
<dbReference type="InterPro" id="IPR009207">
    <property type="entry name" value="SET7_MeTrfase"/>
</dbReference>
<gene>
    <name evidence="2" type="ORF">A2561_03030</name>
</gene>
<dbReference type="InterPro" id="IPR046341">
    <property type="entry name" value="SET_dom_sf"/>
</dbReference>
<dbReference type="EMBL" id="MHPU01000017">
    <property type="protein sequence ID" value="OGZ88709.1"/>
    <property type="molecule type" value="Genomic_DNA"/>
</dbReference>
<reference evidence="2 3" key="1">
    <citation type="journal article" date="2016" name="Nat. Commun.">
        <title>Thousands of microbial genomes shed light on interconnected biogeochemical processes in an aquifer system.</title>
        <authorList>
            <person name="Anantharaman K."/>
            <person name="Brown C.T."/>
            <person name="Hug L.A."/>
            <person name="Sharon I."/>
            <person name="Castelle C.J."/>
            <person name="Probst A.J."/>
            <person name="Thomas B.C."/>
            <person name="Singh A."/>
            <person name="Wilkins M.J."/>
            <person name="Karaoz U."/>
            <person name="Brodie E.L."/>
            <person name="Williams K.H."/>
            <person name="Hubbard S.S."/>
            <person name="Banfield J.F."/>
        </authorList>
    </citation>
    <scope>NUCLEOTIDE SEQUENCE [LARGE SCALE GENOMIC DNA]</scope>
</reference>